<evidence type="ECO:0000256" key="5">
    <source>
        <dbReference type="ARBA" id="ARBA00023284"/>
    </source>
</evidence>
<evidence type="ECO:0000313" key="11">
    <source>
        <dbReference type="EMBL" id="GGG93504.1"/>
    </source>
</evidence>
<dbReference type="PANTHER" id="PTHR45663:SF11">
    <property type="entry name" value="GEO12009P1"/>
    <property type="match status" value="1"/>
</dbReference>
<comment type="caution">
    <text evidence="11">The sequence shown here is derived from an EMBL/GenBank/DDBJ whole genome shotgun (WGS) entry which is preliminary data.</text>
</comment>
<dbReference type="Gene3D" id="3.40.30.10">
    <property type="entry name" value="Glutaredoxin"/>
    <property type="match status" value="1"/>
</dbReference>
<name>A0A917HX92_9FLAO</name>
<proteinExistence type="inferred from homology"/>
<dbReference type="InterPro" id="IPR017937">
    <property type="entry name" value="Thioredoxin_CS"/>
</dbReference>
<dbReference type="AlphaFoldDB" id="A0A917HX92"/>
<dbReference type="PIRSF" id="PIRSF000077">
    <property type="entry name" value="Thioredoxin"/>
    <property type="match status" value="1"/>
</dbReference>
<dbReference type="NCBIfam" id="TIGR01068">
    <property type="entry name" value="thioredoxin"/>
    <property type="match status" value="1"/>
</dbReference>
<evidence type="ECO:0000256" key="4">
    <source>
        <dbReference type="ARBA" id="ARBA00023157"/>
    </source>
</evidence>
<dbReference type="GO" id="GO:0015035">
    <property type="term" value="F:protein-disulfide reductase activity"/>
    <property type="evidence" value="ECO:0007669"/>
    <property type="project" value="UniProtKB-UniRule"/>
</dbReference>
<evidence type="ECO:0000256" key="1">
    <source>
        <dbReference type="ARBA" id="ARBA00008987"/>
    </source>
</evidence>
<feature type="active site" description="Nucleophile" evidence="8">
    <location>
        <position position="29"/>
    </location>
</feature>
<feature type="site" description="Deprotonates C-terminal active site Cys" evidence="8">
    <location>
        <position position="27"/>
    </location>
</feature>
<dbReference type="InterPro" id="IPR005746">
    <property type="entry name" value="Thioredoxin"/>
</dbReference>
<evidence type="ECO:0000256" key="3">
    <source>
        <dbReference type="ARBA" id="ARBA00022982"/>
    </source>
</evidence>
<dbReference type="SUPFAM" id="SSF52833">
    <property type="entry name" value="Thioredoxin-like"/>
    <property type="match status" value="1"/>
</dbReference>
<dbReference type="InterPro" id="IPR013766">
    <property type="entry name" value="Thioredoxin_domain"/>
</dbReference>
<sequence length="102" mass="11562">MSGMSKFSELINQDKPVLVDFFAEWCGPCKMMSPILKEVKAALGDAVSIIKINVDNNQQLAAQYQVRGVPTFVLFKNGKQLWRQSGVLQKNELIQLVQRHQK</sequence>
<evidence type="ECO:0000256" key="6">
    <source>
        <dbReference type="NCBIfam" id="TIGR01068"/>
    </source>
</evidence>
<evidence type="ECO:0000256" key="9">
    <source>
        <dbReference type="PIRSR" id="PIRSR000077-4"/>
    </source>
</evidence>
<feature type="disulfide bond" description="Redox-active" evidence="9">
    <location>
        <begin position="26"/>
        <end position="29"/>
    </location>
</feature>
<gene>
    <name evidence="11" type="ORF">GCM10011416_08300</name>
</gene>
<feature type="site" description="Deprotonates C-terminal active site Cys" evidence="8">
    <location>
        <position position="20"/>
    </location>
</feature>
<evidence type="ECO:0000256" key="7">
    <source>
        <dbReference type="PIRNR" id="PIRNR000077"/>
    </source>
</evidence>
<accession>A0A917HX92</accession>
<evidence type="ECO:0000259" key="10">
    <source>
        <dbReference type="PROSITE" id="PS51352"/>
    </source>
</evidence>
<comment type="similarity">
    <text evidence="1 7">Belongs to the thioredoxin family.</text>
</comment>
<evidence type="ECO:0000256" key="8">
    <source>
        <dbReference type="PIRSR" id="PIRSR000077-1"/>
    </source>
</evidence>
<keyword evidence="4 9" id="KW-1015">Disulfide bond</keyword>
<dbReference type="CDD" id="cd02947">
    <property type="entry name" value="TRX_family"/>
    <property type="match status" value="1"/>
</dbReference>
<feature type="site" description="Contributes to redox potential value" evidence="8">
    <location>
        <position position="28"/>
    </location>
</feature>
<keyword evidence="12" id="KW-1185">Reference proteome</keyword>
<feature type="domain" description="Thioredoxin" evidence="10">
    <location>
        <begin position="1"/>
        <end position="102"/>
    </location>
</feature>
<dbReference type="GO" id="GO:0045454">
    <property type="term" value="P:cell redox homeostasis"/>
    <property type="evidence" value="ECO:0007669"/>
    <property type="project" value="TreeGrafter"/>
</dbReference>
<dbReference type="Proteomes" id="UP000633278">
    <property type="component" value="Unassembled WGS sequence"/>
</dbReference>
<dbReference type="PRINTS" id="PR00421">
    <property type="entry name" value="THIOREDOXIN"/>
</dbReference>
<dbReference type="FunFam" id="3.40.30.10:FF:000001">
    <property type="entry name" value="Thioredoxin"/>
    <property type="match status" value="1"/>
</dbReference>
<evidence type="ECO:0000313" key="12">
    <source>
        <dbReference type="Proteomes" id="UP000633278"/>
    </source>
</evidence>
<dbReference type="PANTHER" id="PTHR45663">
    <property type="entry name" value="GEO12009P1"/>
    <property type="match status" value="1"/>
</dbReference>
<dbReference type="PROSITE" id="PS51352">
    <property type="entry name" value="THIOREDOXIN_2"/>
    <property type="match status" value="1"/>
</dbReference>
<feature type="active site" description="Nucleophile" evidence="8">
    <location>
        <position position="26"/>
    </location>
</feature>
<protein>
    <recommendedName>
        <fullName evidence="6 7">Thioredoxin</fullName>
    </recommendedName>
</protein>
<organism evidence="11 12">
    <name type="scientific">Polaribacter pacificus</name>
    <dbReference type="NCBI Taxonomy" id="1775173"/>
    <lineage>
        <taxon>Bacteria</taxon>
        <taxon>Pseudomonadati</taxon>
        <taxon>Bacteroidota</taxon>
        <taxon>Flavobacteriia</taxon>
        <taxon>Flavobacteriales</taxon>
        <taxon>Flavobacteriaceae</taxon>
    </lineage>
</organism>
<reference evidence="11" key="1">
    <citation type="journal article" date="2014" name="Int. J. Syst. Evol. Microbiol.">
        <title>Complete genome sequence of Corynebacterium casei LMG S-19264T (=DSM 44701T), isolated from a smear-ripened cheese.</title>
        <authorList>
            <consortium name="US DOE Joint Genome Institute (JGI-PGF)"/>
            <person name="Walter F."/>
            <person name="Albersmeier A."/>
            <person name="Kalinowski J."/>
            <person name="Ruckert C."/>
        </authorList>
    </citation>
    <scope>NUCLEOTIDE SEQUENCE</scope>
    <source>
        <strain evidence="11">CGMCC 1.15763</strain>
    </source>
</reference>
<dbReference type="Pfam" id="PF00085">
    <property type="entry name" value="Thioredoxin"/>
    <property type="match status" value="1"/>
</dbReference>
<reference evidence="11" key="2">
    <citation type="submission" date="2020-09" db="EMBL/GenBank/DDBJ databases">
        <authorList>
            <person name="Sun Q."/>
            <person name="Zhou Y."/>
        </authorList>
    </citation>
    <scope>NUCLEOTIDE SEQUENCE</scope>
    <source>
        <strain evidence="11">CGMCC 1.15763</strain>
    </source>
</reference>
<dbReference type="InterPro" id="IPR036249">
    <property type="entry name" value="Thioredoxin-like_sf"/>
</dbReference>
<evidence type="ECO:0000256" key="2">
    <source>
        <dbReference type="ARBA" id="ARBA00022448"/>
    </source>
</evidence>
<dbReference type="PROSITE" id="PS00194">
    <property type="entry name" value="THIOREDOXIN_1"/>
    <property type="match status" value="1"/>
</dbReference>
<dbReference type="GO" id="GO:0005829">
    <property type="term" value="C:cytosol"/>
    <property type="evidence" value="ECO:0007669"/>
    <property type="project" value="TreeGrafter"/>
</dbReference>
<dbReference type="EMBL" id="BMJW01000001">
    <property type="protein sequence ID" value="GGG93504.1"/>
    <property type="molecule type" value="Genomic_DNA"/>
</dbReference>
<keyword evidence="5 9" id="KW-0676">Redox-active center</keyword>
<keyword evidence="3" id="KW-0249">Electron transport</keyword>
<keyword evidence="2" id="KW-0813">Transport</keyword>